<dbReference type="PANTHER" id="PTHR21180">
    <property type="entry name" value="ENDONUCLEASE/EXONUCLEASE/PHOSPHATASE FAMILY DOMAIN-CONTAINING PROTEIN 1"/>
    <property type="match status" value="1"/>
</dbReference>
<dbReference type="NCBIfam" id="TIGR00426">
    <property type="entry name" value="competence protein ComEA helix-hairpin-helix repeat region"/>
    <property type="match status" value="1"/>
</dbReference>
<proteinExistence type="predicted"/>
<dbReference type="RefSeq" id="WP_271191821.1">
    <property type="nucleotide sequence ID" value="NZ_CP115667.1"/>
</dbReference>
<dbReference type="InterPro" id="IPR003583">
    <property type="entry name" value="Hlx-hairpin-Hlx_DNA-bd_motif"/>
</dbReference>
<dbReference type="InterPro" id="IPR019554">
    <property type="entry name" value="Soluble_ligand-bd"/>
</dbReference>
<organism evidence="2 3">
    <name type="scientific">Peptoniphilus equinus</name>
    <dbReference type="NCBI Taxonomy" id="3016343"/>
    <lineage>
        <taxon>Bacteria</taxon>
        <taxon>Bacillati</taxon>
        <taxon>Bacillota</taxon>
        <taxon>Tissierellia</taxon>
        <taxon>Tissierellales</taxon>
        <taxon>Peptoniphilaceae</taxon>
        <taxon>Peptoniphilus</taxon>
    </lineage>
</organism>
<gene>
    <name evidence="2" type="ORF">O6R05_01750</name>
</gene>
<accession>A0ABY7QW59</accession>
<feature type="domain" description="Helix-hairpin-helix DNA-binding motif class 1" evidence="1">
    <location>
        <begin position="180"/>
        <end position="199"/>
    </location>
</feature>
<evidence type="ECO:0000259" key="1">
    <source>
        <dbReference type="SMART" id="SM00278"/>
    </source>
</evidence>
<name>A0ABY7QW59_9FIRM</name>
<sequence length="201" mass="21382">MSFKNNKLLAAVMVVAMIFISKVLVDMNRTGYLTAAPSSLAEPIDDTSVDETAIPTESTTKEGESTAAEPSVIYVHISGYVKTPGLLKLPEGSRIIDGINAAGGALEGANLDAVNLAQKLQDEDHIIVPGPAAAVSNTHSGKVTLNTATKEELMTLNGIGDKTAESILEYRKQHPFSRPEDLLNVPGIGEKTFESLKDHIQ</sequence>
<reference evidence="2 3" key="1">
    <citation type="submission" date="2023-01" db="EMBL/GenBank/DDBJ databases">
        <authorList>
            <person name="Lee S.H."/>
            <person name="Jung H.S."/>
            <person name="Yun J.U."/>
        </authorList>
    </citation>
    <scope>NUCLEOTIDE SEQUENCE [LARGE SCALE GENOMIC DNA]</scope>
    <source>
        <strain evidence="2 3">CBA3646</strain>
    </source>
</reference>
<feature type="domain" description="Helix-hairpin-helix DNA-binding motif class 1" evidence="1">
    <location>
        <begin position="151"/>
        <end position="170"/>
    </location>
</feature>
<keyword evidence="3" id="KW-1185">Reference proteome</keyword>
<evidence type="ECO:0000313" key="3">
    <source>
        <dbReference type="Proteomes" id="UP001210339"/>
    </source>
</evidence>
<evidence type="ECO:0000313" key="2">
    <source>
        <dbReference type="EMBL" id="WBW50290.1"/>
    </source>
</evidence>
<dbReference type="InterPro" id="IPR051675">
    <property type="entry name" value="Endo/Exo/Phosphatase_dom_1"/>
</dbReference>
<dbReference type="SUPFAM" id="SSF47781">
    <property type="entry name" value="RuvA domain 2-like"/>
    <property type="match status" value="1"/>
</dbReference>
<keyword evidence="2" id="KW-0238">DNA-binding</keyword>
<dbReference type="GO" id="GO:0003677">
    <property type="term" value="F:DNA binding"/>
    <property type="evidence" value="ECO:0007669"/>
    <property type="project" value="UniProtKB-KW"/>
</dbReference>
<dbReference type="Pfam" id="PF10531">
    <property type="entry name" value="SLBB"/>
    <property type="match status" value="1"/>
</dbReference>
<dbReference type="Pfam" id="PF12836">
    <property type="entry name" value="HHH_3"/>
    <property type="match status" value="1"/>
</dbReference>
<dbReference type="Proteomes" id="UP001210339">
    <property type="component" value="Chromosome"/>
</dbReference>
<protein>
    <submittedName>
        <fullName evidence="2">ComEA family DNA-binding protein</fullName>
    </submittedName>
</protein>
<dbReference type="SMART" id="SM00278">
    <property type="entry name" value="HhH1"/>
    <property type="match status" value="2"/>
</dbReference>
<dbReference type="Gene3D" id="1.10.150.320">
    <property type="entry name" value="Photosystem II 12 kDa extrinsic protein"/>
    <property type="match status" value="1"/>
</dbReference>
<dbReference type="EMBL" id="CP115667">
    <property type="protein sequence ID" value="WBW50290.1"/>
    <property type="molecule type" value="Genomic_DNA"/>
</dbReference>
<dbReference type="InterPro" id="IPR010994">
    <property type="entry name" value="RuvA_2-like"/>
</dbReference>
<dbReference type="PANTHER" id="PTHR21180:SF32">
    <property type="entry name" value="ENDONUCLEASE_EXONUCLEASE_PHOSPHATASE FAMILY DOMAIN-CONTAINING PROTEIN 1"/>
    <property type="match status" value="1"/>
</dbReference>
<dbReference type="InterPro" id="IPR004509">
    <property type="entry name" value="Competence_ComEA_HhH"/>
</dbReference>